<dbReference type="OrthoDB" id="8881374at2"/>
<evidence type="ECO:0000313" key="2">
    <source>
        <dbReference type="Proteomes" id="UP000442533"/>
    </source>
</evidence>
<organism evidence="1 2">
    <name type="scientific">Paracoccus limosus</name>
    <dbReference type="NCBI Taxonomy" id="913252"/>
    <lineage>
        <taxon>Bacteria</taxon>
        <taxon>Pseudomonadati</taxon>
        <taxon>Pseudomonadota</taxon>
        <taxon>Alphaproteobacteria</taxon>
        <taxon>Rhodobacterales</taxon>
        <taxon>Paracoccaceae</taxon>
        <taxon>Paracoccus</taxon>
    </lineage>
</organism>
<name>A0A844H9Q8_9RHOB</name>
<evidence type="ECO:0008006" key="3">
    <source>
        <dbReference type="Google" id="ProtNLM"/>
    </source>
</evidence>
<accession>A0A844H9Q8</accession>
<dbReference type="EMBL" id="WMIF01000014">
    <property type="protein sequence ID" value="MTH35228.1"/>
    <property type="molecule type" value="Genomic_DNA"/>
</dbReference>
<dbReference type="AlphaFoldDB" id="A0A844H9Q8"/>
<proteinExistence type="predicted"/>
<dbReference type="InterPro" id="IPR029024">
    <property type="entry name" value="TerB-like"/>
</dbReference>
<protein>
    <recommendedName>
        <fullName evidence="3">Co-chaperone DjlA N-terminal domain-containing protein</fullName>
    </recommendedName>
</protein>
<sequence length="155" mass="17160">MRTEIGPFRSPAAGGDQRRAYEEWGIAPDYTGRALPLIELQIRNQSLKEMARTLAEFQIDNPDCNPEAIRKEILQFLNEIVHADGEFDEKEELAVEAVEREFSAVLSTQAQLMRKAGHYSSQVATVVQSGASAVADRTQSALGSLRGRLLGKKDD</sequence>
<dbReference type="SUPFAM" id="SSF158682">
    <property type="entry name" value="TerB-like"/>
    <property type="match status" value="1"/>
</dbReference>
<reference evidence="1 2" key="1">
    <citation type="submission" date="2019-11" db="EMBL/GenBank/DDBJ databases">
        <authorList>
            <person name="Dong K."/>
        </authorList>
    </citation>
    <scope>NUCLEOTIDE SEQUENCE [LARGE SCALE GENOMIC DNA]</scope>
    <source>
        <strain evidence="1 2">JCM 17370</strain>
    </source>
</reference>
<gene>
    <name evidence="1" type="ORF">GL279_11510</name>
</gene>
<evidence type="ECO:0000313" key="1">
    <source>
        <dbReference type="EMBL" id="MTH35228.1"/>
    </source>
</evidence>
<keyword evidence="2" id="KW-1185">Reference proteome</keyword>
<comment type="caution">
    <text evidence="1">The sequence shown here is derived from an EMBL/GenBank/DDBJ whole genome shotgun (WGS) entry which is preliminary data.</text>
</comment>
<dbReference type="Proteomes" id="UP000442533">
    <property type="component" value="Unassembled WGS sequence"/>
</dbReference>